<organism evidence="1 2">
    <name type="scientific">Methylocaldum szegediense</name>
    <dbReference type="NCBI Taxonomy" id="73780"/>
    <lineage>
        <taxon>Bacteria</taxon>
        <taxon>Pseudomonadati</taxon>
        <taxon>Pseudomonadota</taxon>
        <taxon>Gammaproteobacteria</taxon>
        <taxon>Methylococcales</taxon>
        <taxon>Methylococcaceae</taxon>
        <taxon>Methylocaldum</taxon>
    </lineage>
</organism>
<reference evidence="1 2" key="1">
    <citation type="submission" date="2023-03" db="EMBL/GenBank/DDBJ databases">
        <authorList>
            <person name="Pearce D."/>
        </authorList>
    </citation>
    <scope>NUCLEOTIDE SEQUENCE [LARGE SCALE GENOMIC DNA]</scope>
    <source>
        <strain evidence="1">Msz</strain>
    </source>
</reference>
<gene>
    <name evidence="1" type="ORF">MSZNOR_0935</name>
</gene>
<dbReference type="EMBL" id="OX458333">
    <property type="protein sequence ID" value="CAI8766079.1"/>
    <property type="molecule type" value="Genomic_DNA"/>
</dbReference>
<accession>A0ABN8X1H6</accession>
<keyword evidence="2" id="KW-1185">Reference proteome</keyword>
<dbReference type="Proteomes" id="UP001162030">
    <property type="component" value="Chromosome"/>
</dbReference>
<name>A0ABN8X1H6_9GAMM</name>
<evidence type="ECO:0000313" key="1">
    <source>
        <dbReference type="EMBL" id="CAI8766079.1"/>
    </source>
</evidence>
<proteinExistence type="predicted"/>
<protein>
    <submittedName>
        <fullName evidence="1">Uncharacterized protein</fullName>
    </submittedName>
</protein>
<sequence>MTVQFIVLVDEKVGEFYLTDRGLLCVSKGRERVLSPQDKVNLGPCGVVSAADIVATWLRQSNRTPEAQQAAEKFLNTAAL</sequence>
<evidence type="ECO:0000313" key="2">
    <source>
        <dbReference type="Proteomes" id="UP001162030"/>
    </source>
</evidence>